<evidence type="ECO:0000313" key="1">
    <source>
        <dbReference type="EMBL" id="RIP33615.1"/>
    </source>
</evidence>
<organism evidence="1 2">
    <name type="scientific">Staphylococcus gallinarum</name>
    <dbReference type="NCBI Taxonomy" id="1293"/>
    <lineage>
        <taxon>Bacteria</taxon>
        <taxon>Bacillati</taxon>
        <taxon>Bacillota</taxon>
        <taxon>Bacilli</taxon>
        <taxon>Bacillales</taxon>
        <taxon>Staphylococcaceae</taxon>
        <taxon>Staphylococcus</taxon>
    </lineage>
</organism>
<accession>A0A3A0VP29</accession>
<reference evidence="1 2" key="1">
    <citation type="journal article" date="2016" name="Front. Microbiol.">
        <title>Comprehensive Phylogenetic Analysis of Bovine Non-aureus Staphylococci Species Based on Whole-Genome Sequencing.</title>
        <authorList>
            <person name="Naushad S."/>
            <person name="Barkema H.W."/>
            <person name="Luby C."/>
            <person name="Condas L.A."/>
            <person name="Nobrega D.B."/>
            <person name="Carson D.A."/>
            <person name="De Buck J."/>
        </authorList>
    </citation>
    <scope>NUCLEOTIDE SEQUENCE [LARGE SCALE GENOMIC DNA]</scope>
    <source>
        <strain evidence="1 2">SNUC 4781</strain>
    </source>
</reference>
<proteinExistence type="predicted"/>
<dbReference type="EMBL" id="QYJN01000005">
    <property type="protein sequence ID" value="RIP33615.1"/>
    <property type="molecule type" value="Genomic_DNA"/>
</dbReference>
<dbReference type="AlphaFoldDB" id="A0A3A0VP29"/>
<protein>
    <submittedName>
        <fullName evidence="1">Uncharacterized protein</fullName>
    </submittedName>
</protein>
<name>A0A3A0VP29_STAGA</name>
<dbReference type="Proteomes" id="UP000265541">
    <property type="component" value="Unassembled WGS sequence"/>
</dbReference>
<evidence type="ECO:0000313" key="2">
    <source>
        <dbReference type="Proteomes" id="UP000265541"/>
    </source>
</evidence>
<sequence>MAIVIFDGPFDINLLTRWLIDYYEDELYIFTKHIHLYHADILYNNRVHFNYYNASTLYNTDILIRNTQLLINLNPQTNNFQHYYFIKKHIFHREHGSYIISISTNHNNSIQNHLKTNKLDKIMYRYLNITDTILHKILKDKNNTTINTNLIEIIKSKKSTTIS</sequence>
<gene>
    <name evidence="1" type="ORF">BUZ14_10930</name>
</gene>
<comment type="caution">
    <text evidence="1">The sequence shown here is derived from an EMBL/GenBank/DDBJ whole genome shotgun (WGS) entry which is preliminary data.</text>
</comment>